<reference evidence="2 4" key="1">
    <citation type="journal article" date="2010" name="J. Bacteriol.">
        <title>Complete genome sequence of Halalkalicoccus jeotgali B3(T), an extremely halophilic archaeon.</title>
        <authorList>
            <person name="Roh S.W."/>
            <person name="Nam Y.D."/>
            <person name="Nam S.H."/>
            <person name="Choi S.H."/>
            <person name="Park H.S."/>
            <person name="Bae J.W."/>
        </authorList>
    </citation>
    <scope>NUCLEOTIDE SEQUENCE [LARGE SCALE GENOMIC DNA]</scope>
    <source>
        <strain evidence="2">B3</strain>
        <strain evidence="4">DSM 18796 / CECT 7217 / JCM 14584 / KCTC 4019 / B3</strain>
    </source>
</reference>
<dbReference type="Proteomes" id="UP000000390">
    <property type="component" value="Chromosome"/>
</dbReference>
<dbReference type="OrthoDB" id="11125at2157"/>
<accession>D8JA99</accession>
<evidence type="ECO:0000313" key="3">
    <source>
        <dbReference type="EMBL" id="ELY39994.1"/>
    </source>
</evidence>
<protein>
    <recommendedName>
        <fullName evidence="6">Metal-binding integral membrane protein-like protein</fullName>
    </recommendedName>
</protein>
<dbReference type="PATRIC" id="fig|795797.18.peg.1226"/>
<keyword evidence="1" id="KW-0812">Transmembrane</keyword>
<feature type="transmembrane region" description="Helical" evidence="1">
    <location>
        <begin position="117"/>
        <end position="136"/>
    </location>
</feature>
<dbReference type="AlphaFoldDB" id="D8JA99"/>
<feature type="transmembrane region" description="Helical" evidence="1">
    <location>
        <begin position="73"/>
        <end position="96"/>
    </location>
</feature>
<dbReference type="InterPro" id="IPR018688">
    <property type="entry name" value="PpoB2-like"/>
</dbReference>
<evidence type="ECO:0000313" key="4">
    <source>
        <dbReference type="Proteomes" id="UP000000390"/>
    </source>
</evidence>
<keyword evidence="1" id="KW-0472">Membrane</keyword>
<evidence type="ECO:0000313" key="2">
    <source>
        <dbReference type="EMBL" id="ADJ14621.1"/>
    </source>
</evidence>
<dbReference type="RefSeq" id="WP_008414814.1">
    <property type="nucleotide sequence ID" value="NC_014297.1"/>
</dbReference>
<evidence type="ECO:0008006" key="6">
    <source>
        <dbReference type="Google" id="ProtNLM"/>
    </source>
</evidence>
<feature type="transmembrane region" description="Helical" evidence="1">
    <location>
        <begin position="247"/>
        <end position="269"/>
    </location>
</feature>
<dbReference type="EMBL" id="CP002062">
    <property type="protein sequence ID" value="ADJ14621.1"/>
    <property type="molecule type" value="Genomic_DNA"/>
</dbReference>
<sequence length="270" mass="28383">MSTHELRDRIDLSRLPLVALSAYLLSLLAWVALVGRWLPMPGGEAGHGGSAGATMADPGVPEAMALSSGFSGIALYLLMWGVMMIAMMYPSTVPLFRLYGGALRDATGPERAARLGAFMGTYALAWALTGAVPLAVNRYLPIAALAEGHGALFVGGSLLVLAAYQLSPYKRRCLEYCRSPLGFLTEHYRPGVRGAIGLSARFSALCIGCCWALMGLMVVVGSMNLLWMGAITLVVSLERLVPWGDRLATGVGVVAGIAGVGLVASWLLVG</sequence>
<evidence type="ECO:0000313" key="5">
    <source>
        <dbReference type="Proteomes" id="UP000011645"/>
    </source>
</evidence>
<dbReference type="KEGG" id="hje:HacjB3_06150"/>
<keyword evidence="1" id="KW-1133">Transmembrane helix</keyword>
<dbReference type="Pfam" id="PF09948">
    <property type="entry name" value="PpoB2"/>
    <property type="match status" value="1"/>
</dbReference>
<feature type="transmembrane region" description="Helical" evidence="1">
    <location>
        <begin position="202"/>
        <end position="227"/>
    </location>
</feature>
<dbReference type="HOGENOM" id="CLU_065506_2_0_2"/>
<dbReference type="eggNOG" id="arCOG10678">
    <property type="taxonomic scope" value="Archaea"/>
</dbReference>
<gene>
    <name evidence="2" type="ordered locus">HacjB3_06150</name>
    <name evidence="3" type="ORF">C497_04537</name>
</gene>
<feature type="transmembrane region" description="Helical" evidence="1">
    <location>
        <begin position="12"/>
        <end position="33"/>
    </location>
</feature>
<organism evidence="2 4">
    <name type="scientific">Halalkalicoccus jeotgali (strain DSM 18796 / CECT 7217 / JCM 14584 / KCTC 4019 / B3)</name>
    <dbReference type="NCBI Taxonomy" id="795797"/>
    <lineage>
        <taxon>Archaea</taxon>
        <taxon>Methanobacteriati</taxon>
        <taxon>Methanobacteriota</taxon>
        <taxon>Stenosarchaea group</taxon>
        <taxon>Halobacteria</taxon>
        <taxon>Halobacteriales</taxon>
        <taxon>Halococcaceae</taxon>
        <taxon>Halalkalicoccus</taxon>
    </lineage>
</organism>
<evidence type="ECO:0000256" key="1">
    <source>
        <dbReference type="SAM" id="Phobius"/>
    </source>
</evidence>
<dbReference type="EMBL" id="AOHV01000012">
    <property type="protein sequence ID" value="ELY39994.1"/>
    <property type="molecule type" value="Genomic_DNA"/>
</dbReference>
<dbReference type="Proteomes" id="UP000011645">
    <property type="component" value="Unassembled WGS sequence"/>
</dbReference>
<keyword evidence="5" id="KW-1185">Reference proteome</keyword>
<feature type="transmembrane region" description="Helical" evidence="1">
    <location>
        <begin position="142"/>
        <end position="164"/>
    </location>
</feature>
<name>D8JA99_HALJB</name>
<dbReference type="STRING" id="795797.HacjB3_06150"/>
<reference evidence="3 5" key="2">
    <citation type="journal article" date="2014" name="PLoS Genet.">
        <title>Phylogenetically driven sequencing of extremely halophilic archaea reveals strategies for static and dynamic osmo-response.</title>
        <authorList>
            <person name="Becker E.A."/>
            <person name="Seitzer P.M."/>
            <person name="Tritt A."/>
            <person name="Larsen D."/>
            <person name="Krusor M."/>
            <person name="Yao A.I."/>
            <person name="Wu D."/>
            <person name="Madern D."/>
            <person name="Eisen J.A."/>
            <person name="Darling A.E."/>
            <person name="Facciotti M.T."/>
        </authorList>
    </citation>
    <scope>NUCLEOTIDE SEQUENCE [LARGE SCALE GENOMIC DNA]</scope>
    <source>
        <strain evidence="3">B3</strain>
        <strain evidence="5">DSM 18796 / CECT 7217 / JCM 14584 / KCTC 4019 / B3</strain>
    </source>
</reference>
<proteinExistence type="predicted"/>
<dbReference type="GeneID" id="9419035"/>